<keyword evidence="1" id="KW-0175">Coiled coil</keyword>
<dbReference type="VEuPathDB" id="TriTrypDB:TCDM_10700"/>
<name>V5B6S0_TRYCR</name>
<dbReference type="Proteomes" id="UP000017861">
    <property type="component" value="Unassembled WGS sequence"/>
</dbReference>
<dbReference type="EMBL" id="AYLP01000254">
    <property type="protein sequence ID" value="ESS61687.1"/>
    <property type="molecule type" value="Genomic_DNA"/>
</dbReference>
<evidence type="ECO:0000256" key="1">
    <source>
        <dbReference type="SAM" id="Coils"/>
    </source>
</evidence>
<protein>
    <submittedName>
        <fullName evidence="2">Uncharacterized protein</fullName>
    </submittedName>
</protein>
<feature type="coiled-coil region" evidence="1">
    <location>
        <begin position="98"/>
        <end position="132"/>
    </location>
</feature>
<evidence type="ECO:0000313" key="2">
    <source>
        <dbReference type="EMBL" id="ESS61687.1"/>
    </source>
</evidence>
<comment type="caution">
    <text evidence="2">The sequence shown here is derived from an EMBL/GenBank/DDBJ whole genome shotgun (WGS) entry which is preliminary data.</text>
</comment>
<organism evidence="2 3">
    <name type="scientific">Trypanosoma cruzi Dm28c</name>
    <dbReference type="NCBI Taxonomy" id="1416333"/>
    <lineage>
        <taxon>Eukaryota</taxon>
        <taxon>Discoba</taxon>
        <taxon>Euglenozoa</taxon>
        <taxon>Kinetoplastea</taxon>
        <taxon>Metakinetoplastina</taxon>
        <taxon>Trypanosomatida</taxon>
        <taxon>Trypanosomatidae</taxon>
        <taxon>Trypanosoma</taxon>
        <taxon>Schizotrypanum</taxon>
    </lineage>
</organism>
<proteinExistence type="predicted"/>
<feature type="coiled-coil region" evidence="1">
    <location>
        <begin position="254"/>
        <end position="319"/>
    </location>
</feature>
<dbReference type="AlphaFoldDB" id="V5B6S0"/>
<gene>
    <name evidence="2" type="ORF">TCDM_10700</name>
</gene>
<evidence type="ECO:0000313" key="3">
    <source>
        <dbReference type="Proteomes" id="UP000017861"/>
    </source>
</evidence>
<dbReference type="OrthoDB" id="272604at2759"/>
<accession>V5B6S0</accession>
<reference evidence="2 3" key="1">
    <citation type="journal article" date="2014" name="Genome Announc.">
        <title>Trypanosoma cruzi Clone Dm28c Draft Genome Sequence.</title>
        <authorList>
            <person name="Grisard E.C."/>
            <person name="Teixeira S.M."/>
            <person name="de Almeida L.G."/>
            <person name="Stoco P.H."/>
            <person name="Gerber A.L."/>
            <person name="Talavera-Lopez C."/>
            <person name="Lima O.C."/>
            <person name="Andersson B."/>
            <person name="de Vasconcelos A.T."/>
        </authorList>
    </citation>
    <scope>NUCLEOTIDE SEQUENCE [LARGE SCALE GENOMIC DNA]</scope>
    <source>
        <strain evidence="2 3">Dm28c</strain>
    </source>
</reference>
<sequence>MSSHGRFRESLYYCRTVEDVKCFVSYLSTTVLASLDVSGLFFFFFFFLFYSLCVRLHVPFTEVRLNKIIIREKKKGKKMADSNAVTVQEDLCDLQTQLEQRRSQARNLELQVARKEAELRRAKEEQALLKELRMVNEVTLRKKQQKDDAHDNTRLKISLESLTQVISLEDEIKNENRRTAELQDSANVITRQMEDVEKGIENVVSRLALVRHVTGRDGRENALLSGPATTSEWIMRKKNLTALHEEQNTMKALSALLSERIEAINKEMEEQSQKAEQLAAAKQSLVETNKEYDALLEEMKSMERLIKKKERLLDASTAKESDDYKKIKQLEGDKKVLYGTLSKFRETNVNNSKSILSLEVRLRQLETKLEAVNLFLQHVFAQVEEEEETLENIPEDATEVPLQQFEELCRELELSRETLVQRDDQLNAHDAKVEQLGRKTFVLQNAIASRATSAQLQVKGKEKEFETLMSHVDYMKAEFDEEYKKLSRENAMLQSKLAQAS</sequence>